<evidence type="ECO:0000259" key="1">
    <source>
        <dbReference type="SMART" id="SM01126"/>
    </source>
</evidence>
<gene>
    <name evidence="2" type="ORF">JZX89_02910</name>
</gene>
<comment type="caution">
    <text evidence="2">The sequence shown here is derived from an EMBL/GenBank/DDBJ whole genome shotgun (WGS) entry which is preliminary data.</text>
</comment>
<evidence type="ECO:0000313" key="2">
    <source>
        <dbReference type="EMBL" id="MBO0129691.1"/>
    </source>
</evidence>
<dbReference type="InterPro" id="IPR024445">
    <property type="entry name" value="Tnp_ISXO2-like"/>
</dbReference>
<organism evidence="2 3">
    <name type="scientific">Agrobacterium burrii</name>
    <dbReference type="NCBI Taxonomy" id="2815339"/>
    <lineage>
        <taxon>Bacteria</taxon>
        <taxon>Pseudomonadati</taxon>
        <taxon>Pseudomonadota</taxon>
        <taxon>Alphaproteobacteria</taxon>
        <taxon>Hyphomicrobiales</taxon>
        <taxon>Rhizobiaceae</taxon>
        <taxon>Rhizobium/Agrobacterium group</taxon>
        <taxon>Agrobacterium</taxon>
        <taxon>Agrobacterium tumefaciens complex</taxon>
    </lineage>
</organism>
<dbReference type="Pfam" id="PF12762">
    <property type="entry name" value="DDE_Tnp_IS1595"/>
    <property type="match status" value="1"/>
</dbReference>
<evidence type="ECO:0000313" key="3">
    <source>
        <dbReference type="Proteomes" id="UP000664699"/>
    </source>
</evidence>
<feature type="domain" description="ISXO2-like transposase" evidence="1">
    <location>
        <begin position="59"/>
        <end position="199"/>
    </location>
</feature>
<dbReference type="EMBL" id="JAFLNA010000001">
    <property type="protein sequence ID" value="MBO0129691.1"/>
    <property type="molecule type" value="Genomic_DNA"/>
</dbReference>
<protein>
    <submittedName>
        <fullName evidence="2">IS1595 family transposase</fullName>
    </submittedName>
</protein>
<reference evidence="2 3" key="1">
    <citation type="submission" date="2021-03" db="EMBL/GenBank/DDBJ databases">
        <title>Whole genome sequence of Agrobacterium sp. strain Rnr.</title>
        <authorList>
            <person name="Mafakheri H."/>
            <person name="Taghavi S.M."/>
            <person name="Nemanja K."/>
            <person name="Osdaghi E."/>
        </authorList>
    </citation>
    <scope>NUCLEOTIDE SEQUENCE [LARGE SCALE GENOMIC DNA]</scope>
    <source>
        <strain evidence="2 3">Rnr</strain>
    </source>
</reference>
<proteinExistence type="predicted"/>
<dbReference type="NCBIfam" id="NF033547">
    <property type="entry name" value="transpos_IS1595"/>
    <property type="match status" value="1"/>
</dbReference>
<dbReference type="SMART" id="SM01126">
    <property type="entry name" value="DDE_Tnp_IS1595"/>
    <property type="match status" value="1"/>
</dbReference>
<dbReference type="Proteomes" id="UP000664699">
    <property type="component" value="Unassembled WGS sequence"/>
</dbReference>
<keyword evidence="3" id="KW-1185">Reference proteome</keyword>
<accession>A0ABS3ECL1</accession>
<sequence>MFRKMSFRDILPGLWFSVNSVKGKSALQLSRELGVQYKTAWVLLMKMGEAISTRRFRMILESEIHIDGKYAGGHIKPENRKEDRVDRRRAENQNFKRLTILTLREKTPFGRGREQTLSRVIRSEDSDEAWEMVKKHVRKGSRLHADEHFSYDDLEGLQELHRVNHSKEYQTEGGVNTNHVESFFSRIQRAYVGIHHRFSVR</sequence>
<name>A0ABS3ECL1_9HYPH</name>